<dbReference type="Proteomes" id="UP001367508">
    <property type="component" value="Unassembled WGS sequence"/>
</dbReference>
<name>A0AAN9LAV2_CANGL</name>
<organism evidence="1 2">
    <name type="scientific">Canavalia gladiata</name>
    <name type="common">Sword bean</name>
    <name type="synonym">Dolichos gladiatus</name>
    <dbReference type="NCBI Taxonomy" id="3824"/>
    <lineage>
        <taxon>Eukaryota</taxon>
        <taxon>Viridiplantae</taxon>
        <taxon>Streptophyta</taxon>
        <taxon>Embryophyta</taxon>
        <taxon>Tracheophyta</taxon>
        <taxon>Spermatophyta</taxon>
        <taxon>Magnoliopsida</taxon>
        <taxon>eudicotyledons</taxon>
        <taxon>Gunneridae</taxon>
        <taxon>Pentapetalae</taxon>
        <taxon>rosids</taxon>
        <taxon>fabids</taxon>
        <taxon>Fabales</taxon>
        <taxon>Fabaceae</taxon>
        <taxon>Papilionoideae</taxon>
        <taxon>50 kb inversion clade</taxon>
        <taxon>NPAAA clade</taxon>
        <taxon>indigoferoid/millettioid clade</taxon>
        <taxon>Phaseoleae</taxon>
        <taxon>Canavalia</taxon>
    </lineage>
</organism>
<proteinExistence type="predicted"/>
<accession>A0AAN9LAV2</accession>
<protein>
    <submittedName>
        <fullName evidence="1">Uncharacterized protein</fullName>
    </submittedName>
</protein>
<evidence type="ECO:0000313" key="1">
    <source>
        <dbReference type="EMBL" id="KAK7331357.1"/>
    </source>
</evidence>
<reference evidence="1 2" key="1">
    <citation type="submission" date="2024-01" db="EMBL/GenBank/DDBJ databases">
        <title>The genomes of 5 underutilized Papilionoideae crops provide insights into root nodulation and disease resistanc.</title>
        <authorList>
            <person name="Jiang F."/>
        </authorList>
    </citation>
    <scope>NUCLEOTIDE SEQUENCE [LARGE SCALE GENOMIC DNA]</scope>
    <source>
        <strain evidence="1">LVBAO_FW01</strain>
        <tissue evidence="1">Leaves</tissue>
    </source>
</reference>
<dbReference type="AlphaFoldDB" id="A0AAN9LAV2"/>
<gene>
    <name evidence="1" type="ORF">VNO77_25580</name>
</gene>
<dbReference type="EMBL" id="JAYMYQ010000005">
    <property type="protein sequence ID" value="KAK7331357.1"/>
    <property type="molecule type" value="Genomic_DNA"/>
</dbReference>
<evidence type="ECO:0000313" key="2">
    <source>
        <dbReference type="Proteomes" id="UP001367508"/>
    </source>
</evidence>
<comment type="caution">
    <text evidence="1">The sequence shown here is derived from an EMBL/GenBank/DDBJ whole genome shotgun (WGS) entry which is preliminary data.</text>
</comment>
<sequence length="82" mass="9355">MLREMRMKDFDKILRGNDLSSLPFDLSTKSDTRRYLRGSIGQNLSVHTKHGKLTVFVFGRALDNPTKVLGSLCTKNELPYPK</sequence>
<keyword evidence="2" id="KW-1185">Reference proteome</keyword>